<evidence type="ECO:0000313" key="12">
    <source>
        <dbReference type="EMBL" id="KAA1055910.1"/>
    </source>
</evidence>
<dbReference type="Proteomes" id="UP000325333">
    <property type="component" value="Unassembled WGS sequence"/>
</dbReference>
<evidence type="ECO:0000256" key="7">
    <source>
        <dbReference type="PIRSR" id="PIRSR000429-1"/>
    </source>
</evidence>
<dbReference type="GO" id="GO:0042619">
    <property type="term" value="P:poly-hydroxybutyrate biosynthetic process"/>
    <property type="evidence" value="ECO:0007669"/>
    <property type="project" value="UniProtKB-KW"/>
</dbReference>
<dbReference type="PANTHER" id="PTHR43853:SF21">
    <property type="entry name" value="STEROID 3-KETOACYL-COA THIOLASE"/>
    <property type="match status" value="1"/>
</dbReference>
<dbReference type="Pfam" id="PF02803">
    <property type="entry name" value="Thiolase_C"/>
    <property type="match status" value="1"/>
</dbReference>
<geneLocation type="plasmid" evidence="11 13">
    <name>AbAZ39_p1</name>
</geneLocation>
<keyword evidence="4" id="KW-0583">PHB biosynthesis</keyword>
<dbReference type="PANTHER" id="PTHR43853">
    <property type="entry name" value="3-KETOACYL-COA THIOLASE, PEROXISOMAL"/>
    <property type="match status" value="1"/>
</dbReference>
<dbReference type="GO" id="GO:0010124">
    <property type="term" value="P:phenylacetate catabolic process"/>
    <property type="evidence" value="ECO:0007669"/>
    <property type="project" value="TreeGrafter"/>
</dbReference>
<dbReference type="InterPro" id="IPR020615">
    <property type="entry name" value="Thiolase_acyl_enz_int_AS"/>
</dbReference>
<dbReference type="EC" id="2.3.1.9" evidence="11"/>
<dbReference type="InterPro" id="IPR002155">
    <property type="entry name" value="Thiolase"/>
</dbReference>
<feature type="active site" description="Acyl-thioester intermediate" evidence="7">
    <location>
        <position position="99"/>
    </location>
</feature>
<feature type="active site" description="Proton acceptor" evidence="7">
    <location>
        <position position="373"/>
    </location>
</feature>
<dbReference type="PIRSF" id="PIRSF000429">
    <property type="entry name" value="Ac-CoA_Ac_transf"/>
    <property type="match status" value="1"/>
</dbReference>
<dbReference type="Gene3D" id="3.40.47.10">
    <property type="match status" value="1"/>
</dbReference>
<dbReference type="EMBL" id="CP007794">
    <property type="protein sequence ID" value="AIB14618.1"/>
    <property type="molecule type" value="Genomic_DNA"/>
</dbReference>
<evidence type="ECO:0000256" key="5">
    <source>
        <dbReference type="ARBA" id="ARBA00023315"/>
    </source>
</evidence>
<dbReference type="KEGG" id="abq:ABAZ39_22210"/>
<accession>A0A060DTX6</accession>
<comment type="pathway">
    <text evidence="1">Lipid metabolism.</text>
</comment>
<dbReference type="GO" id="GO:0005737">
    <property type="term" value="C:cytoplasm"/>
    <property type="evidence" value="ECO:0007669"/>
    <property type="project" value="UniProtKB-ARBA"/>
</dbReference>
<evidence type="ECO:0000256" key="2">
    <source>
        <dbReference type="ARBA" id="ARBA00010982"/>
    </source>
</evidence>
<proteinExistence type="inferred from homology"/>
<evidence type="ECO:0000259" key="9">
    <source>
        <dbReference type="Pfam" id="PF00108"/>
    </source>
</evidence>
<evidence type="ECO:0000256" key="4">
    <source>
        <dbReference type="ARBA" id="ARBA00022752"/>
    </source>
</evidence>
<dbReference type="Proteomes" id="UP000027186">
    <property type="component" value="Plasmid AbAZ39_p1"/>
</dbReference>
<evidence type="ECO:0000256" key="3">
    <source>
        <dbReference type="ARBA" id="ARBA00022679"/>
    </source>
</evidence>
<dbReference type="GO" id="GO:0006635">
    <property type="term" value="P:fatty acid beta-oxidation"/>
    <property type="evidence" value="ECO:0007669"/>
    <property type="project" value="TreeGrafter"/>
</dbReference>
<feature type="active site" description="Proton acceptor" evidence="7">
    <location>
        <position position="343"/>
    </location>
</feature>
<dbReference type="NCBIfam" id="TIGR01930">
    <property type="entry name" value="AcCoA-C-Actrans"/>
    <property type="match status" value="1"/>
</dbReference>
<dbReference type="InterPro" id="IPR020616">
    <property type="entry name" value="Thiolase_N"/>
</dbReference>
<dbReference type="PROSITE" id="PS00098">
    <property type="entry name" value="THIOLASE_1"/>
    <property type="match status" value="1"/>
</dbReference>
<evidence type="ECO:0000256" key="6">
    <source>
        <dbReference type="ARBA" id="ARBA00037924"/>
    </source>
</evidence>
<reference evidence="12 14" key="2">
    <citation type="submission" date="2019-07" db="EMBL/GenBank/DDBJ databases">
        <title>Genome sequencing of the stress-tolerant strain Azospirillum brasilense Az19.</title>
        <authorList>
            <person name="Maroniche G.A."/>
            <person name="Garcia J.E."/>
            <person name="Pagnussat L."/>
            <person name="Amenta M."/>
            <person name="Creus C.M."/>
        </authorList>
    </citation>
    <scope>NUCLEOTIDE SEQUENCE [LARGE SCALE GENOMIC DNA]</scope>
    <source>
        <strain evidence="12 14">Az19</strain>
    </source>
</reference>
<dbReference type="InterPro" id="IPR016039">
    <property type="entry name" value="Thiolase-like"/>
</dbReference>
<dbReference type="RefSeq" id="WP_051658339.1">
    <property type="nucleotide sequence ID" value="NZ_CP007794.1"/>
</dbReference>
<dbReference type="InterPro" id="IPR020617">
    <property type="entry name" value="Thiolase_C"/>
</dbReference>
<reference evidence="11 13" key="1">
    <citation type="journal article" date="2014" name="Genome Announc.">
        <title>Complete Genome Sequence of the Model Rhizosphere Strain Azospirillum brasilense Az39, Successfully Applied in Agriculture.</title>
        <authorList>
            <person name="Rivera D."/>
            <person name="Revale S."/>
            <person name="Molina R."/>
            <person name="Gualpa J."/>
            <person name="Puente M."/>
            <person name="Maroniche G."/>
            <person name="Paris G."/>
            <person name="Baker D."/>
            <person name="Clavijo B."/>
            <person name="McLay K."/>
            <person name="Spaepen S."/>
            <person name="Perticari A."/>
            <person name="Vazquez M."/>
            <person name="Wisniewski-Dye F."/>
            <person name="Watkins C."/>
            <person name="Martinez-Abarca F."/>
            <person name="Vanderleyden J."/>
            <person name="Cassan F."/>
        </authorList>
    </citation>
    <scope>NUCLEOTIDE SEQUENCE [LARGE SCALE GENOMIC DNA]</scope>
    <source>
        <strain evidence="11 13">Az39</strain>
        <plasmid evidence="11">AbAZ39_p1</plasmid>
    </source>
</reference>
<dbReference type="PROSITE" id="PS00737">
    <property type="entry name" value="THIOLASE_2"/>
    <property type="match status" value="1"/>
</dbReference>
<sequence length="387" mass="39548">MTSAPLTTPANPVVIAGYARSPFTFANKGELAKVRPDDLLAHVVAALVERTGVNPQDIEDVVVGCAFPEGEQGMNIARTVSFLAKLPLTAGATTINRYCGSSMQAIHQAAGAIQMGAGEVFLCGGIESMSRVPMMGYNPLPHPGLKDHYPEAYCSMGVTAENVARRYEISRADQEAMAAGSHAKAAAAQQAGRLVEEIVAIQTAAGLVERDGCIRPGTNGETLSGLKPAFLADGSVTAGTSSPLTDGASAVLVTTEAYAKANGLPILARIRSVAVAGCAPEVMGLGPVPAAQKALARAGLSIRDIDVIELNEAFAAQAIACMRDLDIDPAKVNLDGGAIALGHPLGATGARITGKAAALLKREGKQFALATQCIGGGQGIATVLEAV</sequence>
<dbReference type="OrthoDB" id="9764638at2"/>
<dbReference type="CDD" id="cd00751">
    <property type="entry name" value="thiolase"/>
    <property type="match status" value="1"/>
</dbReference>
<comment type="similarity">
    <text evidence="2 8">Belongs to the thiolase-like superfamily. Thiolase family.</text>
</comment>
<comment type="pathway">
    <text evidence="6">Metabolic intermediate biosynthesis; (R)-mevalonate biosynthesis; (R)-mevalonate from acetyl-CoA: step 1/3.</text>
</comment>
<dbReference type="FunFam" id="3.40.47.10:FF:000010">
    <property type="entry name" value="Acetyl-CoA acetyltransferase (Thiolase)"/>
    <property type="match status" value="1"/>
</dbReference>
<keyword evidence="3 8" id="KW-0808">Transferase</keyword>
<name>A0A060DTX6_9PROT</name>
<evidence type="ECO:0000313" key="11">
    <source>
        <dbReference type="EMBL" id="AIB14618.1"/>
    </source>
</evidence>
<keyword evidence="5 8" id="KW-0012">Acyltransferase</keyword>
<feature type="domain" description="Thiolase C-terminal" evidence="10">
    <location>
        <begin position="265"/>
        <end position="385"/>
    </location>
</feature>
<evidence type="ECO:0000256" key="1">
    <source>
        <dbReference type="ARBA" id="ARBA00005189"/>
    </source>
</evidence>
<dbReference type="AlphaFoldDB" id="A0A060DTX6"/>
<accession>A0A5B0KWR5</accession>
<dbReference type="EMBL" id="VEWN01000005">
    <property type="protein sequence ID" value="KAA1055910.1"/>
    <property type="molecule type" value="Genomic_DNA"/>
</dbReference>
<evidence type="ECO:0000313" key="14">
    <source>
        <dbReference type="Proteomes" id="UP000325333"/>
    </source>
</evidence>
<evidence type="ECO:0000313" key="13">
    <source>
        <dbReference type="Proteomes" id="UP000027186"/>
    </source>
</evidence>
<feature type="domain" description="Thiolase N-terminal" evidence="9">
    <location>
        <begin position="13"/>
        <end position="256"/>
    </location>
</feature>
<evidence type="ECO:0000259" key="10">
    <source>
        <dbReference type="Pfam" id="PF02803"/>
    </source>
</evidence>
<dbReference type="InterPro" id="IPR020613">
    <property type="entry name" value="Thiolase_CS"/>
</dbReference>
<gene>
    <name evidence="11" type="ORF">ABAZ39_22210</name>
    <name evidence="12" type="ORF">FH063_004885</name>
</gene>
<dbReference type="InterPro" id="IPR050215">
    <property type="entry name" value="Thiolase-like_sf_Thiolase"/>
</dbReference>
<protein>
    <submittedName>
        <fullName evidence="11">Acetyl-CoA acetyltransferase</fullName>
        <ecNumber evidence="11">2.3.1.9</ecNumber>
    </submittedName>
</protein>
<evidence type="ECO:0000256" key="8">
    <source>
        <dbReference type="RuleBase" id="RU003557"/>
    </source>
</evidence>
<keyword evidence="11" id="KW-0614">Plasmid</keyword>
<dbReference type="SUPFAM" id="SSF53901">
    <property type="entry name" value="Thiolase-like"/>
    <property type="match status" value="2"/>
</dbReference>
<organism evidence="11 13">
    <name type="scientific">Azospirillum argentinense</name>
    <dbReference type="NCBI Taxonomy" id="2970906"/>
    <lineage>
        <taxon>Bacteria</taxon>
        <taxon>Pseudomonadati</taxon>
        <taxon>Pseudomonadota</taxon>
        <taxon>Alphaproteobacteria</taxon>
        <taxon>Rhodospirillales</taxon>
        <taxon>Azospirillaceae</taxon>
        <taxon>Azospirillum</taxon>
    </lineage>
</organism>
<dbReference type="Pfam" id="PF00108">
    <property type="entry name" value="Thiolase_N"/>
    <property type="match status" value="1"/>
</dbReference>
<dbReference type="GO" id="GO:0003985">
    <property type="term" value="F:acetyl-CoA C-acetyltransferase activity"/>
    <property type="evidence" value="ECO:0007669"/>
    <property type="project" value="UniProtKB-EC"/>
</dbReference>